<dbReference type="SUPFAM" id="SSF49764">
    <property type="entry name" value="HSP20-like chaperones"/>
    <property type="match status" value="1"/>
</dbReference>
<evidence type="ECO:0000259" key="4">
    <source>
        <dbReference type="PROSITE" id="PS01031"/>
    </source>
</evidence>
<proteinExistence type="inferred from homology"/>
<feature type="region of interest" description="Disordered" evidence="3">
    <location>
        <begin position="132"/>
        <end position="179"/>
    </location>
</feature>
<evidence type="ECO:0000313" key="5">
    <source>
        <dbReference type="EMBL" id="KAK8537565.1"/>
    </source>
</evidence>
<organism evidence="5 6">
    <name type="scientific">Hibiscus sabdariffa</name>
    <name type="common">roselle</name>
    <dbReference type="NCBI Taxonomy" id="183260"/>
    <lineage>
        <taxon>Eukaryota</taxon>
        <taxon>Viridiplantae</taxon>
        <taxon>Streptophyta</taxon>
        <taxon>Embryophyta</taxon>
        <taxon>Tracheophyta</taxon>
        <taxon>Spermatophyta</taxon>
        <taxon>Magnoliopsida</taxon>
        <taxon>eudicotyledons</taxon>
        <taxon>Gunneridae</taxon>
        <taxon>Pentapetalae</taxon>
        <taxon>rosids</taxon>
        <taxon>malvids</taxon>
        <taxon>Malvales</taxon>
        <taxon>Malvaceae</taxon>
        <taxon>Malvoideae</taxon>
        <taxon>Hibiscus</taxon>
    </lineage>
</organism>
<comment type="similarity">
    <text evidence="1">Belongs to the eukaryotic mitochondrial porin (TC 1.B.8.1) family.</text>
</comment>
<evidence type="ECO:0000256" key="1">
    <source>
        <dbReference type="ARBA" id="ARBA00009624"/>
    </source>
</evidence>
<dbReference type="InterPro" id="IPR001925">
    <property type="entry name" value="Porin_Euk"/>
</dbReference>
<keyword evidence="6" id="KW-1185">Reference proteome</keyword>
<dbReference type="InterPro" id="IPR023614">
    <property type="entry name" value="Porin_dom_sf"/>
</dbReference>
<gene>
    <name evidence="5" type="ORF">V6N12_043722</name>
</gene>
<dbReference type="InterPro" id="IPR027246">
    <property type="entry name" value="Porin_Euk/Tom40"/>
</dbReference>
<protein>
    <recommendedName>
        <fullName evidence="4">SHSP domain-containing protein</fullName>
    </recommendedName>
</protein>
<dbReference type="EMBL" id="JBBPBM010000028">
    <property type="protein sequence ID" value="KAK8537565.1"/>
    <property type="molecule type" value="Genomic_DNA"/>
</dbReference>
<dbReference type="Gene3D" id="2.60.40.790">
    <property type="match status" value="1"/>
</dbReference>
<comment type="similarity">
    <text evidence="2">Belongs to the small heat shock protein (HSP20) family.</text>
</comment>
<dbReference type="Proteomes" id="UP001472677">
    <property type="component" value="Unassembled WGS sequence"/>
</dbReference>
<dbReference type="Pfam" id="PF01459">
    <property type="entry name" value="Porin_3"/>
    <property type="match status" value="1"/>
</dbReference>
<dbReference type="InterPro" id="IPR002068">
    <property type="entry name" value="A-crystallin/Hsp20_dom"/>
</dbReference>
<feature type="compositionally biased region" description="Basic and acidic residues" evidence="3">
    <location>
        <begin position="155"/>
        <end position="179"/>
    </location>
</feature>
<evidence type="ECO:0000256" key="3">
    <source>
        <dbReference type="SAM" id="MobiDB-lite"/>
    </source>
</evidence>
<evidence type="ECO:0000313" key="6">
    <source>
        <dbReference type="Proteomes" id="UP001472677"/>
    </source>
</evidence>
<dbReference type="PANTHER" id="PTHR11743:SF35">
    <property type="entry name" value="PORIN_VOLTAGE-DEPENDENT ANION-SELECTIVE CHANNEL PROTEIN"/>
    <property type="match status" value="1"/>
</dbReference>
<dbReference type="PROSITE" id="PS01031">
    <property type="entry name" value="SHSP"/>
    <property type="match status" value="1"/>
</dbReference>
<accession>A0ABR2DF55</accession>
<dbReference type="InterPro" id="IPR008978">
    <property type="entry name" value="HSP20-like_chaperone"/>
</dbReference>
<name>A0ABR2DF55_9ROSI</name>
<sequence>MGGDVHGTRRTTQELVPHFNWIEDSMAHYLLLHLPGTKSTSFNIFLVACRKELIHSHYSTSGIGFEKEDVMVGLAYPGYVTISGERTVNDEKSMYFGQALKLPDNLDMNKIDQSFVDETLCLTFPKRIEEDENDNHPCASTADKHSQEEETDNGEDQREHEGDCHARPVNEEQSKQSDDHDHVIDAHDEYFDLHYFSEILLVNTPALFDFSVTMEMFLFSAAYIDNCIRIYYCPYVVVFEEILPGLNTVFSVGIPDSGKAELQYLRDYVGFSAGLGLKANSQNGFDPIANISGVIGSTFVSLGADMGIDITTRELNQFSAGFSLNSAFLVASLTLSDGFDSLNASLYHPLYPPTRTAIAAELNHRMSDEATTLTLGAQNALLPFTMVKGRMNTDGKVSAVLRQEFWQKLYVSISGELDLRDHNSIPRIGLSMAVKH</sequence>
<evidence type="ECO:0000256" key="2">
    <source>
        <dbReference type="PROSITE-ProRule" id="PRU00285"/>
    </source>
</evidence>
<feature type="domain" description="SHSP" evidence="4">
    <location>
        <begin position="36"/>
        <end position="141"/>
    </location>
</feature>
<reference evidence="5 6" key="1">
    <citation type="journal article" date="2024" name="G3 (Bethesda)">
        <title>Genome assembly of Hibiscus sabdariffa L. provides insights into metabolisms of medicinal natural products.</title>
        <authorList>
            <person name="Kim T."/>
        </authorList>
    </citation>
    <scope>NUCLEOTIDE SEQUENCE [LARGE SCALE GENOMIC DNA]</scope>
    <source>
        <strain evidence="5">TK-2024</strain>
        <tissue evidence="5">Old leaves</tissue>
    </source>
</reference>
<dbReference type="Gene3D" id="2.40.160.10">
    <property type="entry name" value="Porin"/>
    <property type="match status" value="1"/>
</dbReference>
<dbReference type="CDD" id="cd06464">
    <property type="entry name" value="ACD_sHsps-like"/>
    <property type="match status" value="1"/>
</dbReference>
<dbReference type="PANTHER" id="PTHR11743">
    <property type="entry name" value="VOLTAGE-DEPENDENT ANION-SELECTIVE CHANNEL"/>
    <property type="match status" value="1"/>
</dbReference>
<comment type="caution">
    <text evidence="5">The sequence shown here is derived from an EMBL/GenBank/DDBJ whole genome shotgun (WGS) entry which is preliminary data.</text>
</comment>